<gene>
    <name evidence="8" type="ORF">WA026_018654</name>
</gene>
<dbReference type="InterPro" id="IPR051940">
    <property type="entry name" value="Chitin_bind-dev_reg"/>
</dbReference>
<dbReference type="SMART" id="SM00494">
    <property type="entry name" value="ChtBD2"/>
    <property type="match status" value="2"/>
</dbReference>
<sequence>MKMYTAIFLIAFFAVSAVSANDPCENPGQLKADVEHCDRFFQCTEDGWKSIQCPPKTLFNPKIFVCDWAKNVKCAKKVYGGVKLSLEPCDNVGDLKPDSKYCNRFYQCTNDGWASLQCQPPTVFNPEILRCDWEKNVDCKNK</sequence>
<evidence type="ECO:0000256" key="6">
    <source>
        <dbReference type="SAM" id="SignalP"/>
    </source>
</evidence>
<evidence type="ECO:0000313" key="9">
    <source>
        <dbReference type="Proteomes" id="UP001431783"/>
    </source>
</evidence>
<name>A0AAW1UBL9_9CUCU</name>
<keyword evidence="5" id="KW-0325">Glycoprotein</keyword>
<dbReference type="GO" id="GO:0005576">
    <property type="term" value="C:extracellular region"/>
    <property type="evidence" value="ECO:0007669"/>
    <property type="project" value="InterPro"/>
</dbReference>
<evidence type="ECO:0000313" key="8">
    <source>
        <dbReference type="EMBL" id="KAK9877547.1"/>
    </source>
</evidence>
<keyword evidence="1" id="KW-0147">Chitin-binding</keyword>
<keyword evidence="9" id="KW-1185">Reference proteome</keyword>
<dbReference type="PANTHER" id="PTHR23301:SF0">
    <property type="entry name" value="CHITIN-BINDING TYPE-2 DOMAIN-CONTAINING PROTEIN-RELATED"/>
    <property type="match status" value="1"/>
</dbReference>
<protein>
    <recommendedName>
        <fullName evidence="7">Chitin-binding type-2 domain-containing protein</fullName>
    </recommendedName>
</protein>
<evidence type="ECO:0000259" key="7">
    <source>
        <dbReference type="PROSITE" id="PS50940"/>
    </source>
</evidence>
<feature type="signal peptide" evidence="6">
    <location>
        <begin position="1"/>
        <end position="20"/>
    </location>
</feature>
<organism evidence="8 9">
    <name type="scientific">Henosepilachna vigintioctopunctata</name>
    <dbReference type="NCBI Taxonomy" id="420089"/>
    <lineage>
        <taxon>Eukaryota</taxon>
        <taxon>Metazoa</taxon>
        <taxon>Ecdysozoa</taxon>
        <taxon>Arthropoda</taxon>
        <taxon>Hexapoda</taxon>
        <taxon>Insecta</taxon>
        <taxon>Pterygota</taxon>
        <taxon>Neoptera</taxon>
        <taxon>Endopterygota</taxon>
        <taxon>Coleoptera</taxon>
        <taxon>Polyphaga</taxon>
        <taxon>Cucujiformia</taxon>
        <taxon>Coccinelloidea</taxon>
        <taxon>Coccinellidae</taxon>
        <taxon>Epilachninae</taxon>
        <taxon>Epilachnini</taxon>
        <taxon>Henosepilachna</taxon>
    </lineage>
</organism>
<dbReference type="InterPro" id="IPR002557">
    <property type="entry name" value="Chitin-bd_dom"/>
</dbReference>
<evidence type="ECO:0000256" key="1">
    <source>
        <dbReference type="ARBA" id="ARBA00022669"/>
    </source>
</evidence>
<keyword evidence="3" id="KW-0677">Repeat</keyword>
<keyword evidence="4" id="KW-1015">Disulfide bond</keyword>
<dbReference type="EMBL" id="JARQZJ010000042">
    <property type="protein sequence ID" value="KAK9877547.1"/>
    <property type="molecule type" value="Genomic_DNA"/>
</dbReference>
<dbReference type="GO" id="GO:0008061">
    <property type="term" value="F:chitin binding"/>
    <property type="evidence" value="ECO:0007669"/>
    <property type="project" value="UniProtKB-KW"/>
</dbReference>
<dbReference type="Pfam" id="PF01607">
    <property type="entry name" value="CBM_14"/>
    <property type="match status" value="2"/>
</dbReference>
<dbReference type="Gene3D" id="2.170.140.10">
    <property type="entry name" value="Chitin binding domain"/>
    <property type="match status" value="2"/>
</dbReference>
<evidence type="ECO:0000256" key="2">
    <source>
        <dbReference type="ARBA" id="ARBA00022729"/>
    </source>
</evidence>
<dbReference type="Proteomes" id="UP001431783">
    <property type="component" value="Unassembled WGS sequence"/>
</dbReference>
<keyword evidence="2 6" id="KW-0732">Signal</keyword>
<dbReference type="SUPFAM" id="SSF57625">
    <property type="entry name" value="Invertebrate chitin-binding proteins"/>
    <property type="match status" value="2"/>
</dbReference>
<evidence type="ECO:0000256" key="3">
    <source>
        <dbReference type="ARBA" id="ARBA00022737"/>
    </source>
</evidence>
<dbReference type="PROSITE" id="PS50940">
    <property type="entry name" value="CHIT_BIND_II"/>
    <property type="match status" value="2"/>
</dbReference>
<evidence type="ECO:0000256" key="5">
    <source>
        <dbReference type="ARBA" id="ARBA00023180"/>
    </source>
</evidence>
<proteinExistence type="predicted"/>
<reference evidence="8 9" key="1">
    <citation type="submission" date="2023-03" db="EMBL/GenBank/DDBJ databases">
        <title>Genome insight into feeding habits of ladybird beetles.</title>
        <authorList>
            <person name="Li H.-S."/>
            <person name="Huang Y.-H."/>
            <person name="Pang H."/>
        </authorList>
    </citation>
    <scope>NUCLEOTIDE SEQUENCE [LARGE SCALE GENOMIC DNA]</scope>
    <source>
        <strain evidence="8">SYSU_2023b</strain>
        <tissue evidence="8">Whole body</tissue>
    </source>
</reference>
<dbReference type="InterPro" id="IPR036508">
    <property type="entry name" value="Chitin-bd_dom_sf"/>
</dbReference>
<dbReference type="PANTHER" id="PTHR23301">
    <property type="entry name" value="CHITIN BINDING PERITROPHIN-A"/>
    <property type="match status" value="1"/>
</dbReference>
<feature type="chain" id="PRO_5043340457" description="Chitin-binding type-2 domain-containing protein" evidence="6">
    <location>
        <begin position="21"/>
        <end position="142"/>
    </location>
</feature>
<comment type="caution">
    <text evidence="8">The sequence shown here is derived from an EMBL/GenBank/DDBJ whole genome shotgun (WGS) entry which is preliminary data.</text>
</comment>
<evidence type="ECO:0000256" key="4">
    <source>
        <dbReference type="ARBA" id="ARBA00023157"/>
    </source>
</evidence>
<feature type="domain" description="Chitin-binding type-2" evidence="7">
    <location>
        <begin position="86"/>
        <end position="141"/>
    </location>
</feature>
<dbReference type="AlphaFoldDB" id="A0AAW1UBL9"/>
<feature type="domain" description="Chitin-binding type-2" evidence="7">
    <location>
        <begin position="21"/>
        <end position="76"/>
    </location>
</feature>
<accession>A0AAW1UBL9</accession>